<dbReference type="AlphaFoldDB" id="A0A5C5XTH5"/>
<evidence type="ECO:0008006" key="5">
    <source>
        <dbReference type="Google" id="ProtNLM"/>
    </source>
</evidence>
<keyword evidence="1" id="KW-0472">Membrane</keyword>
<feature type="signal peptide" evidence="2">
    <location>
        <begin position="1"/>
        <end position="21"/>
    </location>
</feature>
<organism evidence="3 4">
    <name type="scientific">Allorhodopirellula solitaria</name>
    <dbReference type="NCBI Taxonomy" id="2527987"/>
    <lineage>
        <taxon>Bacteria</taxon>
        <taxon>Pseudomonadati</taxon>
        <taxon>Planctomycetota</taxon>
        <taxon>Planctomycetia</taxon>
        <taxon>Pirellulales</taxon>
        <taxon>Pirellulaceae</taxon>
        <taxon>Allorhodopirellula</taxon>
    </lineage>
</organism>
<keyword evidence="1" id="KW-1133">Transmembrane helix</keyword>
<keyword evidence="2" id="KW-0732">Signal</keyword>
<evidence type="ECO:0000313" key="3">
    <source>
        <dbReference type="EMBL" id="TWT64962.1"/>
    </source>
</evidence>
<dbReference type="Proteomes" id="UP000318053">
    <property type="component" value="Unassembled WGS sequence"/>
</dbReference>
<dbReference type="RefSeq" id="WP_186774975.1">
    <property type="nucleotide sequence ID" value="NZ_SJPK01000008.1"/>
</dbReference>
<evidence type="ECO:0000313" key="4">
    <source>
        <dbReference type="Proteomes" id="UP000318053"/>
    </source>
</evidence>
<keyword evidence="1" id="KW-0812">Transmembrane</keyword>
<name>A0A5C5XTH5_9BACT</name>
<protein>
    <recommendedName>
        <fullName evidence="5">Peptidase C39-like domain-containing protein</fullName>
    </recommendedName>
</protein>
<feature type="chain" id="PRO_5022864231" description="Peptidase C39-like domain-containing protein" evidence="2">
    <location>
        <begin position="22"/>
        <end position="239"/>
    </location>
</feature>
<proteinExistence type="predicted"/>
<evidence type="ECO:0000256" key="1">
    <source>
        <dbReference type="SAM" id="Phobius"/>
    </source>
</evidence>
<gene>
    <name evidence="3" type="ORF">CA85_33070</name>
</gene>
<reference evidence="3 4" key="1">
    <citation type="submission" date="2019-02" db="EMBL/GenBank/DDBJ databases">
        <title>Deep-cultivation of Planctomycetes and their phenomic and genomic characterization uncovers novel biology.</title>
        <authorList>
            <person name="Wiegand S."/>
            <person name="Jogler M."/>
            <person name="Boedeker C."/>
            <person name="Pinto D."/>
            <person name="Vollmers J."/>
            <person name="Rivas-Marin E."/>
            <person name="Kohn T."/>
            <person name="Peeters S.H."/>
            <person name="Heuer A."/>
            <person name="Rast P."/>
            <person name="Oberbeckmann S."/>
            <person name="Bunk B."/>
            <person name="Jeske O."/>
            <person name="Meyerdierks A."/>
            <person name="Storesund J.E."/>
            <person name="Kallscheuer N."/>
            <person name="Luecker S."/>
            <person name="Lage O.M."/>
            <person name="Pohl T."/>
            <person name="Merkel B.J."/>
            <person name="Hornburger P."/>
            <person name="Mueller R.-W."/>
            <person name="Bruemmer F."/>
            <person name="Labrenz M."/>
            <person name="Spormann A.M."/>
            <person name="Op Den Camp H."/>
            <person name="Overmann J."/>
            <person name="Amann R."/>
            <person name="Jetten M.S.M."/>
            <person name="Mascher T."/>
            <person name="Medema M.H."/>
            <person name="Devos D.P."/>
            <person name="Kaster A.-K."/>
            <person name="Ovreas L."/>
            <person name="Rohde M."/>
            <person name="Galperin M.Y."/>
            <person name="Jogler C."/>
        </authorList>
    </citation>
    <scope>NUCLEOTIDE SEQUENCE [LARGE SCALE GENOMIC DNA]</scope>
    <source>
        <strain evidence="3 4">CA85</strain>
    </source>
</reference>
<sequence length="239" mass="26537" precursor="true">MMRFAVACWVSFLLASGAVCATEDTVPEDAFCGSIAAKTCVEHLGFHWRQTAEVRALEDLPICRFSDIQAAVESLDLHALPYPAKRDDLPELRTFLNRQAANVAAVIWDRGNVATWIQTGESIGHFMTLTGISEDQLVCFDGQDGQVHRRELADTQAAYLLLVSGSPIEVQHLEYGEILAFSIQSAVASPFILLACVLVILSLRQSKSKPINNRRELHPFSALRRRSEITYPFDLFLCG</sequence>
<comment type="caution">
    <text evidence="3">The sequence shown here is derived from an EMBL/GenBank/DDBJ whole genome shotgun (WGS) entry which is preliminary data.</text>
</comment>
<evidence type="ECO:0000256" key="2">
    <source>
        <dbReference type="SAM" id="SignalP"/>
    </source>
</evidence>
<accession>A0A5C5XTH5</accession>
<feature type="transmembrane region" description="Helical" evidence="1">
    <location>
        <begin position="178"/>
        <end position="201"/>
    </location>
</feature>
<dbReference type="EMBL" id="SJPK01000008">
    <property type="protein sequence ID" value="TWT64962.1"/>
    <property type="molecule type" value="Genomic_DNA"/>
</dbReference>
<keyword evidence="4" id="KW-1185">Reference proteome</keyword>